<feature type="compositionally biased region" description="Low complexity" evidence="7">
    <location>
        <begin position="1"/>
        <end position="23"/>
    </location>
</feature>
<accession>A0ABR2YJM7</accession>
<dbReference type="Pfam" id="PF03343">
    <property type="entry name" value="SART-1"/>
    <property type="match status" value="2"/>
</dbReference>
<keyword evidence="3" id="KW-0507">mRNA processing</keyword>
<comment type="subcellular location">
    <subcellularLocation>
        <location evidence="1">Nucleus</location>
    </subcellularLocation>
</comment>
<feature type="region of interest" description="Disordered" evidence="7">
    <location>
        <begin position="57"/>
        <end position="102"/>
    </location>
</feature>
<evidence type="ECO:0000256" key="4">
    <source>
        <dbReference type="ARBA" id="ARBA00023187"/>
    </source>
</evidence>
<feature type="compositionally biased region" description="Acidic residues" evidence="7">
    <location>
        <begin position="403"/>
        <end position="415"/>
    </location>
</feature>
<dbReference type="InterPro" id="IPR045347">
    <property type="entry name" value="HIND"/>
</dbReference>
<feature type="compositionally biased region" description="Basic and acidic residues" evidence="7">
    <location>
        <begin position="58"/>
        <end position="102"/>
    </location>
</feature>
<comment type="similarity">
    <text evidence="2">Belongs to the SNU66/SART1 family.</text>
</comment>
<feature type="region of interest" description="Disordered" evidence="7">
    <location>
        <begin position="396"/>
        <end position="415"/>
    </location>
</feature>
<organism evidence="8 9">
    <name type="scientific">Coccomyxa subellipsoidea</name>
    <dbReference type="NCBI Taxonomy" id="248742"/>
    <lineage>
        <taxon>Eukaryota</taxon>
        <taxon>Viridiplantae</taxon>
        <taxon>Chlorophyta</taxon>
        <taxon>core chlorophytes</taxon>
        <taxon>Trebouxiophyceae</taxon>
        <taxon>Trebouxiophyceae incertae sedis</taxon>
        <taxon>Coccomyxaceae</taxon>
        <taxon>Coccomyxa</taxon>
    </lineage>
</organism>
<protein>
    <recommendedName>
        <fullName evidence="10">SART-1 protein</fullName>
    </recommendedName>
</protein>
<feature type="coiled-coil region" evidence="6">
    <location>
        <begin position="126"/>
        <end position="159"/>
    </location>
</feature>
<dbReference type="InterPro" id="IPR005011">
    <property type="entry name" value="SNU66/SART1"/>
</dbReference>
<proteinExistence type="inferred from homology"/>
<dbReference type="EMBL" id="JALJOT010000010">
    <property type="protein sequence ID" value="KAK9906727.1"/>
    <property type="molecule type" value="Genomic_DNA"/>
</dbReference>
<keyword evidence="4" id="KW-0508">mRNA splicing</keyword>
<keyword evidence="5" id="KW-0539">Nucleus</keyword>
<gene>
    <name evidence="8" type="ORF">WJX75_006950</name>
</gene>
<feature type="region of interest" description="Disordered" evidence="7">
    <location>
        <begin position="1"/>
        <end position="43"/>
    </location>
</feature>
<feature type="compositionally biased region" description="Basic residues" evidence="7">
    <location>
        <begin position="229"/>
        <end position="239"/>
    </location>
</feature>
<dbReference type="Pfam" id="PF19252">
    <property type="entry name" value="HIND"/>
    <property type="match status" value="1"/>
</dbReference>
<dbReference type="PANTHER" id="PTHR14152:SF5">
    <property type="entry name" value="U4_U6.U5 TRI-SNRNP-ASSOCIATED PROTEIN 1"/>
    <property type="match status" value="1"/>
</dbReference>
<evidence type="ECO:0000256" key="6">
    <source>
        <dbReference type="SAM" id="Coils"/>
    </source>
</evidence>
<reference evidence="8 9" key="1">
    <citation type="journal article" date="2024" name="Nat. Commun.">
        <title>Phylogenomics reveals the evolutionary origins of lichenization in chlorophyte algae.</title>
        <authorList>
            <person name="Puginier C."/>
            <person name="Libourel C."/>
            <person name="Otte J."/>
            <person name="Skaloud P."/>
            <person name="Haon M."/>
            <person name="Grisel S."/>
            <person name="Petersen M."/>
            <person name="Berrin J.G."/>
            <person name="Delaux P.M."/>
            <person name="Dal Grande F."/>
            <person name="Keller J."/>
        </authorList>
    </citation>
    <scope>NUCLEOTIDE SEQUENCE [LARGE SCALE GENOMIC DNA]</scope>
    <source>
        <strain evidence="8 9">SAG 216-7</strain>
    </source>
</reference>
<feature type="region of interest" description="Disordered" evidence="7">
    <location>
        <begin position="354"/>
        <end position="378"/>
    </location>
</feature>
<evidence type="ECO:0000256" key="5">
    <source>
        <dbReference type="ARBA" id="ARBA00023242"/>
    </source>
</evidence>
<feature type="region of interest" description="Disordered" evidence="7">
    <location>
        <begin position="229"/>
        <end position="302"/>
    </location>
</feature>
<keyword evidence="9" id="KW-1185">Reference proteome</keyword>
<feature type="region of interest" description="Disordered" evidence="7">
    <location>
        <begin position="549"/>
        <end position="569"/>
    </location>
</feature>
<feature type="region of interest" description="Disordered" evidence="7">
    <location>
        <begin position="424"/>
        <end position="444"/>
    </location>
</feature>
<evidence type="ECO:0008006" key="10">
    <source>
        <dbReference type="Google" id="ProtNLM"/>
    </source>
</evidence>
<evidence type="ECO:0000313" key="9">
    <source>
        <dbReference type="Proteomes" id="UP001491310"/>
    </source>
</evidence>
<feature type="region of interest" description="Disordered" evidence="7">
    <location>
        <begin position="705"/>
        <end position="734"/>
    </location>
</feature>
<feature type="region of interest" description="Disordered" evidence="7">
    <location>
        <begin position="766"/>
        <end position="785"/>
    </location>
</feature>
<feature type="compositionally biased region" description="Low complexity" evidence="7">
    <location>
        <begin position="31"/>
        <end position="41"/>
    </location>
</feature>
<evidence type="ECO:0000256" key="1">
    <source>
        <dbReference type="ARBA" id="ARBA00004123"/>
    </source>
</evidence>
<name>A0ABR2YJM7_9CHLO</name>
<keyword evidence="6" id="KW-0175">Coiled coil</keyword>
<feature type="compositionally biased region" description="Low complexity" evidence="7">
    <location>
        <begin position="286"/>
        <end position="300"/>
    </location>
</feature>
<evidence type="ECO:0000313" key="8">
    <source>
        <dbReference type="EMBL" id="KAK9906727.1"/>
    </source>
</evidence>
<evidence type="ECO:0000256" key="7">
    <source>
        <dbReference type="SAM" id="MobiDB-lite"/>
    </source>
</evidence>
<dbReference type="PANTHER" id="PTHR14152">
    <property type="entry name" value="SQUAMOUS CELL CARCINOMA ANTIGEN RECOGNISED BY CYTOTOXIC T LYMPHOCYTES"/>
    <property type="match status" value="1"/>
</dbReference>
<comment type="caution">
    <text evidence="8">The sequence shown here is derived from an EMBL/GenBank/DDBJ whole genome shotgun (WGS) entry which is preliminary data.</text>
</comment>
<feature type="compositionally biased region" description="Basic and acidic residues" evidence="7">
    <location>
        <begin position="488"/>
        <end position="501"/>
    </location>
</feature>
<dbReference type="Proteomes" id="UP001491310">
    <property type="component" value="Unassembled WGS sequence"/>
</dbReference>
<evidence type="ECO:0000256" key="2">
    <source>
        <dbReference type="ARBA" id="ARBA00006076"/>
    </source>
</evidence>
<feature type="region of interest" description="Disordered" evidence="7">
    <location>
        <begin position="485"/>
        <end position="535"/>
    </location>
</feature>
<sequence>MPAPIAEAAAAAASSAPEEPSAPDIKPQVQESGGEISMSIEETNRVRISLGLKPLVMESDKEQRQKEAMAREAKRAEEEKEAKAAELAERVKAQREKRLEDEKLRKVKTLGAADDDVDDLAAWVTKSRVLEEKAKAEARAKALKQARMLEEQDDELEDSDEEDGFGAPLRNAKELAGMKVKHNANELAEGETVILTLADRNILDEKGDLHDDADELENALVIEQKKRERARRAAGKQHKPLFGEDGVQRGMLDKYDEEEEEAGMEIDASGAVNDEKAQKQADIRAKLAAAQQSAAGNAAQPGYDARSEYFTKEEMAELFKPKKKKTKKKLRKKDAMEDLSFLEAEAEVAAAAGVADHGARGSRAGPAETAEAKRARESAIKDERYKAALEKANYASLALKDDPTEEEGTLGEDEEELQAVLARARRAAAAKKEDAAAAAEGPSLARIAADAAARRAADEAQRLADAAEGEDMAFTEAAEFARGITIEAAKEPAEARERESSSHMGVDDDVAQQQEQPKKAPKAEPSPAQLGGGWVAAGLEADVDADVDMADADEDDGGAAEAPENSVTRERAIGKGLGAALALLSERGELSDTIQWAGRNNDVMAAQHLTRNGQLKDVYSGGRQSSALEEKIERALTQRDEFGNIMTPKERFRNLCYGFHGINPSKNKQDKRFKKIAEEREKKKRLMGGGDDEDNPTARMHAVQEQTATPYLVLSGKVKPGQSSDPASGFATVEREPVALTPVLGGGQTPLTGNRKVEAMLGMKRLRDGDGSMAPPPPRKPRASA</sequence>
<evidence type="ECO:0000256" key="3">
    <source>
        <dbReference type="ARBA" id="ARBA00022664"/>
    </source>
</evidence>
<feature type="compositionally biased region" description="Basic and acidic residues" evidence="7">
    <location>
        <begin position="273"/>
        <end position="285"/>
    </location>
</feature>
<feature type="compositionally biased region" description="Acidic residues" evidence="7">
    <location>
        <begin position="549"/>
        <end position="558"/>
    </location>
</feature>
<feature type="compositionally biased region" description="Acidic residues" evidence="7">
    <location>
        <begin position="255"/>
        <end position="264"/>
    </location>
</feature>